<dbReference type="EMBL" id="OA882289">
    <property type="protein sequence ID" value="CAD7274448.1"/>
    <property type="molecule type" value="Genomic_DNA"/>
</dbReference>
<gene>
    <name evidence="1" type="ORF">NMOB1V02_LOCUS2279</name>
</gene>
<evidence type="ECO:0000313" key="1">
    <source>
        <dbReference type="EMBL" id="CAD7274448.1"/>
    </source>
</evidence>
<keyword evidence="2" id="KW-1185">Reference proteome</keyword>
<proteinExistence type="predicted"/>
<protein>
    <submittedName>
        <fullName evidence="1">Uncharacterized protein</fullName>
    </submittedName>
</protein>
<accession>A0A7R9GB27</accession>
<dbReference type="AlphaFoldDB" id="A0A7R9GB27"/>
<reference evidence="1" key="1">
    <citation type="submission" date="2020-11" db="EMBL/GenBank/DDBJ databases">
        <authorList>
            <person name="Tran Van P."/>
        </authorList>
    </citation>
    <scope>NUCLEOTIDE SEQUENCE</scope>
</reference>
<evidence type="ECO:0000313" key="2">
    <source>
        <dbReference type="Proteomes" id="UP000678499"/>
    </source>
</evidence>
<dbReference type="EMBL" id="CAJPEX010000252">
    <property type="protein sequence ID" value="CAG0914600.1"/>
    <property type="molecule type" value="Genomic_DNA"/>
</dbReference>
<dbReference type="Proteomes" id="UP000678499">
    <property type="component" value="Unassembled WGS sequence"/>
</dbReference>
<name>A0A7R9GB27_9CRUS</name>
<sequence length="145" mass="17053">MMKSNSHPLAREQLDSDGVIERTVPETRSSFLTHFVYTLDYIIVSVIRNLQFVKLLFPETSSKSYLFLISRGRIGERDIHHASRSGEQHNRGRRGRWLSTCIEGFVYMLWDFMRDYLLPLWIPVLLLLEGEKMQEMWSSVRVNSS</sequence>
<organism evidence="1">
    <name type="scientific">Notodromas monacha</name>
    <dbReference type="NCBI Taxonomy" id="399045"/>
    <lineage>
        <taxon>Eukaryota</taxon>
        <taxon>Metazoa</taxon>
        <taxon>Ecdysozoa</taxon>
        <taxon>Arthropoda</taxon>
        <taxon>Crustacea</taxon>
        <taxon>Oligostraca</taxon>
        <taxon>Ostracoda</taxon>
        <taxon>Podocopa</taxon>
        <taxon>Podocopida</taxon>
        <taxon>Cypridocopina</taxon>
        <taxon>Cypridoidea</taxon>
        <taxon>Cyprididae</taxon>
        <taxon>Notodromas</taxon>
    </lineage>
</organism>